<dbReference type="InterPro" id="IPR016151">
    <property type="entry name" value="DNA_mismatch_repair_MutS_N"/>
</dbReference>
<accession>A0A183J535</accession>
<gene>
    <name evidence="8" type="ORF">SBAD_LOCUS10983</name>
</gene>
<evidence type="ECO:0000256" key="5">
    <source>
        <dbReference type="ARBA" id="ARBA00023125"/>
    </source>
</evidence>
<name>A0A183J535_9BILA</name>
<dbReference type="GO" id="GO:0006298">
    <property type="term" value="P:mismatch repair"/>
    <property type="evidence" value="ECO:0007669"/>
    <property type="project" value="InterPro"/>
</dbReference>
<evidence type="ECO:0000313" key="10">
    <source>
        <dbReference type="WBParaSite" id="SBAD_0001135901-mRNA-1"/>
    </source>
</evidence>
<dbReference type="Gene3D" id="3.30.420.110">
    <property type="entry name" value="MutS, connector domain"/>
    <property type="match status" value="1"/>
</dbReference>
<evidence type="ECO:0000313" key="8">
    <source>
        <dbReference type="EMBL" id="VDP36191.1"/>
    </source>
</evidence>
<keyword evidence="4" id="KW-0067">ATP-binding</keyword>
<reference evidence="8 9" key="2">
    <citation type="submission" date="2018-11" db="EMBL/GenBank/DDBJ databases">
        <authorList>
            <consortium name="Pathogen Informatics"/>
        </authorList>
    </citation>
    <scope>NUCLEOTIDE SEQUENCE [LARGE SCALE GENOMIC DNA]</scope>
</reference>
<comment type="similarity">
    <text evidence="1">Belongs to the DNA mismatch repair MutS family.</text>
</comment>
<dbReference type="EMBL" id="UZAM01014880">
    <property type="protein sequence ID" value="VDP36191.1"/>
    <property type="molecule type" value="Genomic_DNA"/>
</dbReference>
<evidence type="ECO:0000259" key="7">
    <source>
        <dbReference type="Pfam" id="PF01624"/>
    </source>
</evidence>
<dbReference type="GO" id="GO:0030983">
    <property type="term" value="F:mismatched DNA binding"/>
    <property type="evidence" value="ECO:0007669"/>
    <property type="project" value="InterPro"/>
</dbReference>
<dbReference type="Proteomes" id="UP000270296">
    <property type="component" value="Unassembled WGS sequence"/>
</dbReference>
<dbReference type="FunFam" id="3.40.1170.10:FF:000002">
    <property type="entry name" value="DNA mismatch repair protein"/>
    <property type="match status" value="1"/>
</dbReference>
<dbReference type="PANTHER" id="PTHR11361">
    <property type="entry name" value="DNA MISMATCH REPAIR PROTEIN MUTS FAMILY MEMBER"/>
    <property type="match status" value="1"/>
</dbReference>
<proteinExistence type="inferred from homology"/>
<reference evidence="10" key="1">
    <citation type="submission" date="2016-06" db="UniProtKB">
        <authorList>
            <consortium name="WormBaseParasite"/>
        </authorList>
    </citation>
    <scope>IDENTIFICATION</scope>
</reference>
<feature type="region of interest" description="Disordered" evidence="6">
    <location>
        <begin position="1"/>
        <end position="34"/>
    </location>
</feature>
<dbReference type="InterPro" id="IPR036678">
    <property type="entry name" value="MutS_con_dom_sf"/>
</dbReference>
<dbReference type="InterPro" id="IPR007695">
    <property type="entry name" value="DNA_mismatch_repair_MutS-lik_N"/>
</dbReference>
<dbReference type="InterPro" id="IPR045076">
    <property type="entry name" value="MutS"/>
</dbReference>
<dbReference type="Gene3D" id="3.40.1170.10">
    <property type="entry name" value="DNA repair protein MutS, domain I"/>
    <property type="match status" value="1"/>
</dbReference>
<dbReference type="Pfam" id="PF01624">
    <property type="entry name" value="MutS_I"/>
    <property type="match status" value="1"/>
</dbReference>
<evidence type="ECO:0000313" key="9">
    <source>
        <dbReference type="Proteomes" id="UP000270296"/>
    </source>
</evidence>
<keyword evidence="5" id="KW-0238">DNA-binding</keyword>
<dbReference type="GO" id="GO:0140664">
    <property type="term" value="F:ATP-dependent DNA damage sensor activity"/>
    <property type="evidence" value="ECO:0007669"/>
    <property type="project" value="InterPro"/>
</dbReference>
<feature type="domain" description="DNA mismatch repair protein MutS-like N-terminal" evidence="7">
    <location>
        <begin position="127"/>
        <end position="242"/>
    </location>
</feature>
<dbReference type="OrthoDB" id="10252754at2759"/>
<dbReference type="GO" id="GO:0005524">
    <property type="term" value="F:ATP binding"/>
    <property type="evidence" value="ECO:0007669"/>
    <property type="project" value="UniProtKB-KW"/>
</dbReference>
<dbReference type="SUPFAM" id="SSF55271">
    <property type="entry name" value="DNA repair protein MutS, domain I"/>
    <property type="match status" value="1"/>
</dbReference>
<protein>
    <submittedName>
        <fullName evidence="10">MutS_I domain-containing protein</fullName>
    </submittedName>
</protein>
<keyword evidence="9" id="KW-1185">Reference proteome</keyword>
<organism evidence="10">
    <name type="scientific">Soboliphyme baturini</name>
    <dbReference type="NCBI Taxonomy" id="241478"/>
    <lineage>
        <taxon>Eukaryota</taxon>
        <taxon>Metazoa</taxon>
        <taxon>Ecdysozoa</taxon>
        <taxon>Nematoda</taxon>
        <taxon>Enoplea</taxon>
        <taxon>Dorylaimia</taxon>
        <taxon>Dioctophymatida</taxon>
        <taxon>Dioctophymatoidea</taxon>
        <taxon>Soboliphymatidae</taxon>
        <taxon>Soboliphyme</taxon>
    </lineage>
</organism>
<dbReference type="GO" id="GO:0032301">
    <property type="term" value="C:MutSalpha complex"/>
    <property type="evidence" value="ECO:0007669"/>
    <property type="project" value="TreeGrafter"/>
</dbReference>
<sequence length="460" mass="52256">MKKPKTDSSALSFNGTSSASASESFRKLEQFSSSPKVAIKEERSFDLNDSYTSTLSDRPSFSSSLPLDESFGNKSLASVTDKEHFKHWEFDFLKPENIRDAEMRRPDHPLYDSRTLYVPKDFLRKQTPGLRQWWELKSAHADTLLFFKVGKFYELYHMDAVIAVKNLNLTFMKGDYAHCGFPEISFARFCDQLVVRGYKVARVEQTETPDMMEDRLRASIDKSQGKVVKREICRIVTKGTKMYSVVDGEDATVDSSHLCAICEKMSEFDDDCQCSRLRTALAHFPPAQILVPRMLLSDRLRTLLKQTFCSTVKESLFPKSQFWSGEDTIRNLVCSNYFGAAADANASPTEVFPEVLRSMIDETDVLAMKPKRDRALTVSALGAVVWFLRHCLIDFDVLSRKTFVEYVPPDCIGNEVVPVANLMHTNMVMMISVSQWYLGLIFLNASYAVSCIQVGNFDKT</sequence>
<dbReference type="AlphaFoldDB" id="A0A183J535"/>
<evidence type="ECO:0000256" key="4">
    <source>
        <dbReference type="ARBA" id="ARBA00022840"/>
    </source>
</evidence>
<evidence type="ECO:0000256" key="2">
    <source>
        <dbReference type="ARBA" id="ARBA00022741"/>
    </source>
</evidence>
<dbReference type="WBParaSite" id="SBAD_0001135901-mRNA-1">
    <property type="protein sequence ID" value="SBAD_0001135901-mRNA-1"/>
    <property type="gene ID" value="SBAD_0001135901"/>
</dbReference>
<keyword evidence="3" id="KW-0227">DNA damage</keyword>
<evidence type="ECO:0000256" key="3">
    <source>
        <dbReference type="ARBA" id="ARBA00022763"/>
    </source>
</evidence>
<dbReference type="PANTHER" id="PTHR11361:SF148">
    <property type="entry name" value="DNA MISMATCH REPAIR PROTEIN MSH6"/>
    <property type="match status" value="1"/>
</dbReference>
<evidence type="ECO:0000256" key="1">
    <source>
        <dbReference type="ARBA" id="ARBA00006271"/>
    </source>
</evidence>
<evidence type="ECO:0000256" key="6">
    <source>
        <dbReference type="SAM" id="MobiDB-lite"/>
    </source>
</evidence>
<keyword evidence="2" id="KW-0547">Nucleotide-binding</keyword>
<feature type="compositionally biased region" description="Polar residues" evidence="6">
    <location>
        <begin position="7"/>
        <end position="23"/>
    </location>
</feature>